<feature type="domain" description="AB hydrolase-1" evidence="1">
    <location>
        <begin position="35"/>
        <end position="263"/>
    </location>
</feature>
<sequence>MPRYPVQYHTLRGGRHGLILELWPNAGAGTMLFYPGTMLSPWQYRPLLAALREAGFAVAALHLTGHGLNPHSVGFTFDDLLRDGLEAERWLHDAGLGPLAVCGHSQGGILTLAHAASSRHLAAAFPICGILPQQSEAIALTLFRPLAARRQKLMAVINALARRMPRLPLPVPAYLSLRRISAGARHIRANRRKSRSTYPLAFLASLFNARLSPRLHCPLYFFNAWDDALFTPALVQSTFDLLRAPRKRLIWLPGGGHLAAMNPPACRYLARTAAAACAGLGLPLRLESPDAPSPDSL</sequence>
<dbReference type="InterPro" id="IPR000073">
    <property type="entry name" value="AB_hydrolase_1"/>
</dbReference>
<dbReference type="EMBL" id="VUMH01000001">
    <property type="protein sequence ID" value="MSS26514.1"/>
    <property type="molecule type" value="Genomic_DNA"/>
</dbReference>
<organism evidence="2 3">
    <name type="scientific">Desulfovibrio porci</name>
    <dbReference type="NCBI Taxonomy" id="2605782"/>
    <lineage>
        <taxon>Bacteria</taxon>
        <taxon>Pseudomonadati</taxon>
        <taxon>Thermodesulfobacteriota</taxon>
        <taxon>Desulfovibrionia</taxon>
        <taxon>Desulfovibrionales</taxon>
        <taxon>Desulfovibrionaceae</taxon>
        <taxon>Desulfovibrio</taxon>
    </lineage>
</organism>
<dbReference type="RefSeq" id="WP_154508179.1">
    <property type="nucleotide sequence ID" value="NZ_VUMH01000001.1"/>
</dbReference>
<comment type="caution">
    <text evidence="2">The sequence shown here is derived from an EMBL/GenBank/DDBJ whole genome shotgun (WGS) entry which is preliminary data.</text>
</comment>
<dbReference type="SUPFAM" id="SSF53474">
    <property type="entry name" value="alpha/beta-Hydrolases"/>
    <property type="match status" value="1"/>
</dbReference>
<accession>A0A6L5XH58</accession>
<dbReference type="InterPro" id="IPR050228">
    <property type="entry name" value="Carboxylesterase_BioH"/>
</dbReference>
<dbReference type="InterPro" id="IPR029058">
    <property type="entry name" value="AB_hydrolase_fold"/>
</dbReference>
<reference evidence="2 3" key="1">
    <citation type="submission" date="2019-09" db="EMBL/GenBank/DDBJ databases">
        <title>In-depth cultivation of the pig gut microbiome towards novel bacterial diversity and tailored functional studies.</title>
        <authorList>
            <person name="Wylensek D."/>
            <person name="Hitch T.C.A."/>
            <person name="Clavel T."/>
        </authorList>
    </citation>
    <scope>NUCLEOTIDE SEQUENCE [LARGE SCALE GENOMIC DNA]</scope>
    <source>
        <strain evidence="2 3">PG-178-WT-4</strain>
    </source>
</reference>
<keyword evidence="2" id="KW-0378">Hydrolase</keyword>
<dbReference type="GO" id="GO:0016787">
    <property type="term" value="F:hydrolase activity"/>
    <property type="evidence" value="ECO:0007669"/>
    <property type="project" value="UniProtKB-KW"/>
</dbReference>
<evidence type="ECO:0000259" key="1">
    <source>
        <dbReference type="Pfam" id="PF12697"/>
    </source>
</evidence>
<keyword evidence="3" id="KW-1185">Reference proteome</keyword>
<proteinExistence type="predicted"/>
<dbReference type="Proteomes" id="UP000477488">
    <property type="component" value="Unassembled WGS sequence"/>
</dbReference>
<dbReference type="AlphaFoldDB" id="A0A6L5XH58"/>
<protein>
    <submittedName>
        <fullName evidence="2">Alpha/beta fold hydrolase</fullName>
    </submittedName>
</protein>
<gene>
    <name evidence="2" type="ORF">FYJ44_00295</name>
</gene>
<dbReference type="PANTHER" id="PTHR43194">
    <property type="entry name" value="HYDROLASE ALPHA/BETA FOLD FAMILY"/>
    <property type="match status" value="1"/>
</dbReference>
<dbReference type="Gene3D" id="3.40.50.1820">
    <property type="entry name" value="alpha/beta hydrolase"/>
    <property type="match status" value="1"/>
</dbReference>
<dbReference type="Pfam" id="PF12697">
    <property type="entry name" value="Abhydrolase_6"/>
    <property type="match status" value="1"/>
</dbReference>
<name>A0A6L5XH58_9BACT</name>
<dbReference type="PANTHER" id="PTHR43194:SF2">
    <property type="entry name" value="PEROXISOMAL MEMBRANE PROTEIN LPX1"/>
    <property type="match status" value="1"/>
</dbReference>
<evidence type="ECO:0000313" key="2">
    <source>
        <dbReference type="EMBL" id="MSS26514.1"/>
    </source>
</evidence>
<evidence type="ECO:0000313" key="3">
    <source>
        <dbReference type="Proteomes" id="UP000477488"/>
    </source>
</evidence>